<comment type="subcellular location">
    <subcellularLocation>
        <location evidence="4">Cell membrane</location>
        <topology evidence="4">Multi-pass membrane protein</topology>
    </subcellularLocation>
</comment>
<evidence type="ECO:0000259" key="6">
    <source>
        <dbReference type="PROSITE" id="PS51006"/>
    </source>
</evidence>
<dbReference type="InterPro" id="IPR030374">
    <property type="entry name" value="PABS"/>
</dbReference>
<dbReference type="CDD" id="cd02440">
    <property type="entry name" value="AdoMet_MTases"/>
    <property type="match status" value="1"/>
</dbReference>
<keyword evidence="4" id="KW-1133">Transmembrane helix</keyword>
<keyword evidence="2 4" id="KW-0808">Transferase</keyword>
<organism evidence="7 8">
    <name type="scientific">Phytohabitans houttuyneae</name>
    <dbReference type="NCBI Taxonomy" id="1076126"/>
    <lineage>
        <taxon>Bacteria</taxon>
        <taxon>Bacillati</taxon>
        <taxon>Actinomycetota</taxon>
        <taxon>Actinomycetes</taxon>
        <taxon>Micromonosporales</taxon>
        <taxon>Micromonosporaceae</taxon>
    </lineage>
</organism>
<evidence type="ECO:0000313" key="7">
    <source>
        <dbReference type="EMBL" id="GFJ76184.1"/>
    </source>
</evidence>
<keyword evidence="4" id="KW-0472">Membrane</keyword>
<reference evidence="7 8" key="1">
    <citation type="submission" date="2020-03" db="EMBL/GenBank/DDBJ databases">
        <title>Whole genome shotgun sequence of Phytohabitans houttuyneae NBRC 108639.</title>
        <authorList>
            <person name="Komaki H."/>
            <person name="Tamura T."/>
        </authorList>
    </citation>
    <scope>NUCLEOTIDE SEQUENCE [LARGE SCALE GENOMIC DNA]</scope>
    <source>
        <strain evidence="7 8">NBRC 108639</strain>
    </source>
</reference>
<evidence type="ECO:0000256" key="3">
    <source>
        <dbReference type="ARBA" id="ARBA00023115"/>
    </source>
</evidence>
<dbReference type="SUPFAM" id="SSF53335">
    <property type="entry name" value="S-adenosyl-L-methionine-dependent methyltransferases"/>
    <property type="match status" value="1"/>
</dbReference>
<dbReference type="UniPathway" id="UPA00248">
    <property type="reaction ID" value="UER00314"/>
</dbReference>
<feature type="binding site" evidence="4">
    <location>
        <begin position="350"/>
        <end position="351"/>
    </location>
    <ligand>
        <name>S-methyl-5'-thioadenosine</name>
        <dbReference type="ChEBI" id="CHEBI:17509"/>
    </ligand>
</feature>
<comment type="pathway">
    <text evidence="4">Amine and polyamine biosynthesis; spermidine biosynthesis; spermidine from putrescine: step 1/1.</text>
</comment>
<protein>
    <recommendedName>
        <fullName evidence="4">Polyamine aminopropyltransferase</fullName>
    </recommendedName>
    <alternativeName>
        <fullName evidence="4">Putrescine aminopropyltransferase</fullName>
        <shortName evidence="4">PAPT</shortName>
    </alternativeName>
    <alternativeName>
        <fullName evidence="4">Spermidine synthase</fullName>
        <shortName evidence="4">SPDS</shortName>
        <shortName evidence="4">SPDSY</shortName>
        <ecNumber evidence="4">2.5.1.16</ecNumber>
    </alternativeName>
</protein>
<sequence length="502" mass="53766">MRFARSAVLAAVFVCAACGLVYELALVTLGSYLIGDTAGQASIVLGVMVFAMGIGALAAKPLQSRAAVSFAVIEMALALLGGLSVLALYAAFAWLDLYAPALVATAFVLGALIGAEIPLLMVLLQRIREQAAGSAVADLFAADYVGALLGGLAFPFLLLPVFGQLRGALVVGAVNAVAGTALVFTLFRRDLTRRSRAALTGGAVAVGLLLGYAYVVAHDFEVTARQQLYRDPVVHAERSRYQEIVLTKALGSTDLRLYLNGDLQFSSVDEYRYHEALVHPVLAGPRTDLLVLGAGDGLAVREALRYPDVRSVTVVELDPAVVALARTWPALRALNGGAFDDPRVRLVHEDAFAWLRAAPSRFDAVIVDLPDPDETATAKLYSVEFYTLLHNVLAPGARMVVQSGSPYFAPRSFWCIEASLREAGFATEPYHVDVPSFGDWGFVLTGAAPAIPADAPPLRFLTADVLRAATVFPPDRGRVAVEASTLLHPRVLEYARQEWRNY</sequence>
<dbReference type="PANTHER" id="PTHR43317:SF1">
    <property type="entry name" value="THERMOSPERMINE SYNTHASE ACAULIS5"/>
    <property type="match status" value="1"/>
</dbReference>
<dbReference type="InterPro" id="IPR036259">
    <property type="entry name" value="MFS_trans_sf"/>
</dbReference>
<dbReference type="HAMAP" id="MF_00198">
    <property type="entry name" value="Spermidine_synth"/>
    <property type="match status" value="1"/>
</dbReference>
<dbReference type="PANTHER" id="PTHR43317">
    <property type="entry name" value="THERMOSPERMINE SYNTHASE ACAULIS5"/>
    <property type="match status" value="1"/>
</dbReference>
<evidence type="ECO:0000313" key="8">
    <source>
        <dbReference type="Proteomes" id="UP000482800"/>
    </source>
</evidence>
<feature type="transmembrane region" description="Helical" evidence="4">
    <location>
        <begin position="199"/>
        <end position="217"/>
    </location>
</feature>
<dbReference type="SUPFAM" id="SSF103473">
    <property type="entry name" value="MFS general substrate transporter"/>
    <property type="match status" value="1"/>
</dbReference>
<evidence type="ECO:0000256" key="2">
    <source>
        <dbReference type="ARBA" id="ARBA00022679"/>
    </source>
</evidence>
<feature type="domain" description="PABS" evidence="6">
    <location>
        <begin position="212"/>
        <end position="447"/>
    </location>
</feature>
<feature type="binding site" evidence="4">
    <location>
        <position position="296"/>
    </location>
    <ligand>
        <name>spermidine</name>
        <dbReference type="ChEBI" id="CHEBI:57834"/>
    </ligand>
</feature>
<keyword evidence="3 4" id="KW-0620">Polyamine biosynthesis</keyword>
<keyword evidence="4" id="KW-0745">Spermidine biosynthesis</keyword>
<dbReference type="EC" id="2.5.1.16" evidence="4"/>
<feature type="binding site" evidence="4">
    <location>
        <position position="274"/>
    </location>
    <ligand>
        <name>spermidine</name>
        <dbReference type="ChEBI" id="CHEBI:57834"/>
    </ligand>
</feature>
<proteinExistence type="inferred from homology"/>
<keyword evidence="8" id="KW-1185">Reference proteome</keyword>
<dbReference type="AlphaFoldDB" id="A0A6V8JY56"/>
<keyword evidence="4" id="KW-1003">Cell membrane</keyword>
<dbReference type="GO" id="GO:0005886">
    <property type="term" value="C:plasma membrane"/>
    <property type="evidence" value="ECO:0007669"/>
    <property type="project" value="UniProtKB-SubCell"/>
</dbReference>
<gene>
    <name evidence="7" type="primary">speE1</name>
    <name evidence="4" type="synonym">speE</name>
    <name evidence="7" type="ORF">Phou_003640</name>
</gene>
<feature type="transmembrane region" description="Helical" evidence="4">
    <location>
        <begin position="71"/>
        <end position="95"/>
    </location>
</feature>
<comment type="subunit">
    <text evidence="4">Homodimer or homotetramer.</text>
</comment>
<dbReference type="NCBIfam" id="NF002956">
    <property type="entry name" value="PRK03612.1"/>
    <property type="match status" value="1"/>
</dbReference>
<reference evidence="7 8" key="2">
    <citation type="submission" date="2020-03" db="EMBL/GenBank/DDBJ databases">
        <authorList>
            <person name="Ichikawa N."/>
            <person name="Kimura A."/>
            <person name="Kitahashi Y."/>
            <person name="Uohara A."/>
        </authorList>
    </citation>
    <scope>NUCLEOTIDE SEQUENCE [LARGE SCALE GENOMIC DNA]</scope>
    <source>
        <strain evidence="7 8">NBRC 108639</strain>
    </source>
</reference>
<accession>A0A6V8JY56</accession>
<dbReference type="Gene3D" id="3.40.50.150">
    <property type="entry name" value="Vaccinia Virus protein VP39"/>
    <property type="match status" value="1"/>
</dbReference>
<feature type="transmembrane region" description="Helical" evidence="4">
    <location>
        <begin position="168"/>
        <end position="187"/>
    </location>
</feature>
<evidence type="ECO:0000256" key="1">
    <source>
        <dbReference type="ARBA" id="ARBA00007867"/>
    </source>
</evidence>
<comment type="catalytic activity">
    <reaction evidence="4">
        <text>S-adenosyl 3-(methylsulfanyl)propylamine + putrescine = S-methyl-5'-thioadenosine + spermidine + H(+)</text>
        <dbReference type="Rhea" id="RHEA:12721"/>
        <dbReference type="ChEBI" id="CHEBI:15378"/>
        <dbReference type="ChEBI" id="CHEBI:17509"/>
        <dbReference type="ChEBI" id="CHEBI:57443"/>
        <dbReference type="ChEBI" id="CHEBI:57834"/>
        <dbReference type="ChEBI" id="CHEBI:326268"/>
        <dbReference type="EC" id="2.5.1.16"/>
    </reaction>
</comment>
<dbReference type="GO" id="GO:0004766">
    <property type="term" value="F:spermidine synthase activity"/>
    <property type="evidence" value="ECO:0007669"/>
    <property type="project" value="UniProtKB-UniRule"/>
</dbReference>
<dbReference type="NCBIfam" id="NF037959">
    <property type="entry name" value="MFS_SpdSyn"/>
    <property type="match status" value="1"/>
</dbReference>
<feature type="transmembrane region" description="Helical" evidence="4">
    <location>
        <begin position="40"/>
        <end position="59"/>
    </location>
</feature>
<feature type="transmembrane region" description="Helical" evidence="4">
    <location>
        <begin position="7"/>
        <end position="34"/>
    </location>
</feature>
<dbReference type="GO" id="GO:0010487">
    <property type="term" value="F:thermospermine synthase activity"/>
    <property type="evidence" value="ECO:0007669"/>
    <property type="project" value="UniProtKB-ARBA"/>
</dbReference>
<dbReference type="PROSITE" id="PS51006">
    <property type="entry name" value="PABS_2"/>
    <property type="match status" value="1"/>
</dbReference>
<feature type="transmembrane region" description="Helical" evidence="4">
    <location>
        <begin position="101"/>
        <end position="124"/>
    </location>
</feature>
<dbReference type="GO" id="GO:0008295">
    <property type="term" value="P:spermidine biosynthetic process"/>
    <property type="evidence" value="ECO:0007669"/>
    <property type="project" value="UniProtKB-UniRule"/>
</dbReference>
<dbReference type="EMBL" id="BLPF01000001">
    <property type="protein sequence ID" value="GFJ76184.1"/>
    <property type="molecule type" value="Genomic_DNA"/>
</dbReference>
<dbReference type="Proteomes" id="UP000482800">
    <property type="component" value="Unassembled WGS sequence"/>
</dbReference>
<keyword evidence="4" id="KW-0812">Transmembrane</keyword>
<evidence type="ECO:0000256" key="5">
    <source>
        <dbReference type="PROSITE-ProRule" id="PRU00354"/>
    </source>
</evidence>
<comment type="caution">
    <text evidence="4">Lacks conserved residue(s) required for the propagation of feature annotation.</text>
</comment>
<dbReference type="RefSeq" id="WP_173052949.1">
    <property type="nucleotide sequence ID" value="NZ_BAABGO010000003.1"/>
</dbReference>
<feature type="binding site" evidence="4">
    <location>
        <position position="316"/>
    </location>
    <ligand>
        <name>S-methyl-5'-thioadenosine</name>
        <dbReference type="ChEBI" id="CHEBI:17509"/>
    </ligand>
</feature>
<feature type="active site" description="Proton acceptor" evidence="4 5">
    <location>
        <position position="368"/>
    </location>
</feature>
<dbReference type="InterPro" id="IPR029063">
    <property type="entry name" value="SAM-dependent_MTases_sf"/>
</dbReference>
<comment type="function">
    <text evidence="4">Catalyzes the irreversible transfer of a propylamine group from the amino donor S-adenosylmethioninamine (decarboxy-AdoMet) to putrescine (1,4-diaminobutane) to yield spermidine.</text>
</comment>
<evidence type="ECO:0000256" key="4">
    <source>
        <dbReference type="HAMAP-Rule" id="MF_00198"/>
    </source>
</evidence>
<dbReference type="Pfam" id="PF01564">
    <property type="entry name" value="Spermine_synth"/>
    <property type="match status" value="1"/>
</dbReference>
<comment type="similarity">
    <text evidence="1 4">Belongs to the spermidine/spermine synthase family.</text>
</comment>
<name>A0A6V8JY56_9ACTN</name>
<dbReference type="InterPro" id="IPR001045">
    <property type="entry name" value="Spermi_synthase"/>
</dbReference>
<comment type="caution">
    <text evidence="7">The sequence shown here is derived from an EMBL/GenBank/DDBJ whole genome shotgun (WGS) entry which is preliminary data.</text>
</comment>
<feature type="binding site" evidence="4">
    <location>
        <position position="242"/>
    </location>
    <ligand>
        <name>S-methyl-5'-thioadenosine</name>
        <dbReference type="ChEBI" id="CHEBI:17509"/>
    </ligand>
</feature>
<feature type="transmembrane region" description="Helical" evidence="4">
    <location>
        <begin position="136"/>
        <end position="162"/>
    </location>
</feature>